<organism evidence="2 3">
    <name type="scientific">Desulforamulus ferrireducens</name>
    <dbReference type="NCBI Taxonomy" id="1833852"/>
    <lineage>
        <taxon>Bacteria</taxon>
        <taxon>Bacillati</taxon>
        <taxon>Bacillota</taxon>
        <taxon>Clostridia</taxon>
        <taxon>Eubacteriales</taxon>
        <taxon>Peptococcaceae</taxon>
        <taxon>Desulforamulus</taxon>
    </lineage>
</organism>
<dbReference type="STRING" id="1833852.B0537_10330"/>
<dbReference type="Pfam" id="PF07561">
    <property type="entry name" value="DUF1540"/>
    <property type="match status" value="1"/>
</dbReference>
<dbReference type="InterPro" id="IPR011437">
    <property type="entry name" value="DUF1540"/>
</dbReference>
<feature type="domain" description="DUF1540" evidence="1">
    <location>
        <begin position="4"/>
        <end position="61"/>
    </location>
</feature>
<reference evidence="2 3" key="1">
    <citation type="journal article" date="2016" name="Int. J. Syst. Evol. Microbiol.">
        <title>Desulfotomaculum ferrireducens sp. nov., a moderately thermophilic sulfate-reducing and dissimilatory Fe(III)-reducing bacterium isolated from compost.</title>
        <authorList>
            <person name="Yang G."/>
            <person name="Guo J."/>
            <person name="Zhuang L."/>
            <person name="Yuan Y."/>
            <person name="Zhou S."/>
        </authorList>
    </citation>
    <scope>NUCLEOTIDE SEQUENCE [LARGE SCALE GENOMIC DNA]</scope>
    <source>
        <strain evidence="2 3">GSS09</strain>
    </source>
</reference>
<dbReference type="Proteomes" id="UP000189464">
    <property type="component" value="Chromosome"/>
</dbReference>
<dbReference type="EMBL" id="CP019698">
    <property type="protein sequence ID" value="AQS59449.1"/>
    <property type="molecule type" value="Genomic_DNA"/>
</dbReference>
<dbReference type="OrthoDB" id="1681234at2"/>
<evidence type="ECO:0000313" key="3">
    <source>
        <dbReference type="Proteomes" id="UP000189464"/>
    </source>
</evidence>
<dbReference type="RefSeq" id="WP_077714518.1">
    <property type="nucleotide sequence ID" value="NZ_CP019698.1"/>
</dbReference>
<dbReference type="AlphaFoldDB" id="A0A1S6IXE6"/>
<evidence type="ECO:0000313" key="2">
    <source>
        <dbReference type="EMBL" id="AQS59449.1"/>
    </source>
</evidence>
<dbReference type="KEGG" id="dfg:B0537_10330"/>
<sequence>MPEVACTVSNCKYWSQDNQCTAKQIIVQNDAQGGGISPNASLQSLAATPAYSSDETCCQTFKNAHQ</sequence>
<evidence type="ECO:0000259" key="1">
    <source>
        <dbReference type="Pfam" id="PF07561"/>
    </source>
</evidence>
<gene>
    <name evidence="2" type="ORF">B0537_10330</name>
</gene>
<name>A0A1S6IXE6_9FIRM</name>
<accession>A0A1S6IXE6</accession>
<keyword evidence="3" id="KW-1185">Reference proteome</keyword>
<proteinExistence type="predicted"/>
<protein>
    <recommendedName>
        <fullName evidence="1">DUF1540 domain-containing protein</fullName>
    </recommendedName>
</protein>